<gene>
    <name evidence="1" type="ORF">L3Q82_018281</name>
</gene>
<dbReference type="Proteomes" id="UP000831701">
    <property type="component" value="Chromosome 21"/>
</dbReference>
<feature type="non-terminal residue" evidence="1">
    <location>
        <position position="920"/>
    </location>
</feature>
<evidence type="ECO:0000313" key="1">
    <source>
        <dbReference type="EMBL" id="KAI3355445.1"/>
    </source>
</evidence>
<evidence type="ECO:0000313" key="2">
    <source>
        <dbReference type="Proteomes" id="UP000831701"/>
    </source>
</evidence>
<comment type="caution">
    <text evidence="1">The sequence shown here is derived from an EMBL/GenBank/DDBJ whole genome shotgun (WGS) entry which is preliminary data.</text>
</comment>
<accession>A0ACB8VIG5</accession>
<proteinExistence type="predicted"/>
<dbReference type="EMBL" id="CM041551">
    <property type="protein sequence ID" value="KAI3355445.1"/>
    <property type="molecule type" value="Genomic_DNA"/>
</dbReference>
<keyword evidence="2" id="KW-1185">Reference proteome</keyword>
<reference evidence="1" key="1">
    <citation type="submission" date="2022-04" db="EMBL/GenBank/DDBJ databases">
        <title>Jade perch genome.</title>
        <authorList>
            <person name="Chao B."/>
        </authorList>
    </citation>
    <scope>NUCLEOTIDE SEQUENCE</scope>
    <source>
        <strain evidence="1">CB-2022</strain>
    </source>
</reference>
<name>A0ACB8VIG5_9TELE</name>
<sequence length="920" mass="104116">MASLYQRFTGKINTGNSFPNPPEASHLLGQGAEGELAAESQRPRLDPHQHQHRRRCEDEDGHLLASVMALSAEESLSVVLKTLSLSEELVGSNPPQRNWKGIAIALLVILVICSLIVTSVILLTPGEDDRLALKGKVTVGDLFRKDFKVHDPNAKWISSNELLYRNRDGDVVKFNVDTDEKTVLVHNKKFEMYKASKYEVSPDMKHVLLAYNVAPVYQHSYTAFYIICSLETPETWNLNPPEVRNAQLQYAGWGPQGQQLIFIFENNIYYRSTVESRSIRLVSTGKEGVIFNGLSDWLYEEEIFQSHIAHWWSPDGARLAYATINDTLVPKMELPMFTGTPYPMGKEYHYPKAGEENPVITLYVVNLNGPLHTIEMRRPDDPRIGEYYVTMVKWATTTKLAINWLNRAQNISILTLCEATTGVCTKLTPVILFPQKHEDESEGWLHRQNEKPLFSKDGLKLFFTRAIPQGGRGKFFHISMSISQPNTSTDTLQSITSGDWDVTQVLAYNEENQLIWVVTASLRNSQERLNTAILLEHRGRTEAKTSVQRGHLRFVQPPMCLSCALSDSCGYIGGSFSHNMSYFLLNCQGRDIPFVAVYKTQRDGESETQDRESITEVYKLESNENLRLTLDSMQMPTVEYKEINMDDYTLSLQILKPAGFMDTAHYPLLLLVYVQNEHVLTCVQHICDGTPGGQMVAEQFHLDWATVLVSSFGAVVVRCDWAGGAAASRAPTCCTGSRRGWGETIHFILKEPYIDKTRVGAFGKVYGGYVTSLLVSGEDSPVKCGAVLSPITDFELYGKFSDASAFSERYLGLPKPDPRAYTMANLAHRASQFMDKKFLIIHPTADEKVHFQHTAKFISQLINEKANYTLQIYPDEGHFIHSEATRQHLSQSLVNFFEECFRLPEIVFEEALEEERERRR</sequence>
<organism evidence="1 2">
    <name type="scientific">Scortum barcoo</name>
    <name type="common">barcoo grunter</name>
    <dbReference type="NCBI Taxonomy" id="214431"/>
    <lineage>
        <taxon>Eukaryota</taxon>
        <taxon>Metazoa</taxon>
        <taxon>Chordata</taxon>
        <taxon>Craniata</taxon>
        <taxon>Vertebrata</taxon>
        <taxon>Euteleostomi</taxon>
        <taxon>Actinopterygii</taxon>
        <taxon>Neopterygii</taxon>
        <taxon>Teleostei</taxon>
        <taxon>Neoteleostei</taxon>
        <taxon>Acanthomorphata</taxon>
        <taxon>Eupercaria</taxon>
        <taxon>Centrarchiformes</taxon>
        <taxon>Terapontoidei</taxon>
        <taxon>Terapontidae</taxon>
        <taxon>Scortum</taxon>
    </lineage>
</organism>
<protein>
    <submittedName>
        <fullName evidence="1">Uncharacterized protein</fullName>
    </submittedName>
</protein>